<proteinExistence type="predicted"/>
<sequence>MLMIRKFIPGSEWLYVKIYTGVKTADVILDEALVPLLQKLQEEDLIKKWFFIRYYDPRVHLRLRFELSDLNNFSRVVSLINNSLEEYRDSGEVSECIIDVYRREIERYGEKTMEEAELLFWKSSECILYEYLHFDDEEKIMVCLYYIDKVLEYLGLSMEEKLNWIHEFNLAFKQEFNADKKLNTQLDKKYRIFITKYQDFIELEDYIPFRSDILNNIHESKEALQHIKHHSNSLQHFFSSVFHMHINRIFVSNQRLFEMIVYDYLFRYYKSLAFRSNRTI</sequence>
<name>A0AAD0YNK8_CHRNA</name>
<protein>
    <submittedName>
        <fullName evidence="2">Lantibiotic dehydratase</fullName>
    </submittedName>
</protein>
<keyword evidence="3" id="KW-1185">Reference proteome</keyword>
<dbReference type="InterPro" id="IPR023809">
    <property type="entry name" value="Thiopep_bacteriocin_synth_dom"/>
</dbReference>
<feature type="domain" description="Thiopeptide-type bacteriocin biosynthesis" evidence="1">
    <location>
        <begin position="13"/>
        <end position="269"/>
    </location>
</feature>
<organism evidence="2 3">
    <name type="scientific">Chryseobacterium nakagawai</name>
    <dbReference type="NCBI Taxonomy" id="1241982"/>
    <lineage>
        <taxon>Bacteria</taxon>
        <taxon>Pseudomonadati</taxon>
        <taxon>Bacteroidota</taxon>
        <taxon>Flavobacteriia</taxon>
        <taxon>Flavobacteriales</taxon>
        <taxon>Weeksellaceae</taxon>
        <taxon>Chryseobacterium group</taxon>
        <taxon>Chryseobacterium</taxon>
    </lineage>
</organism>
<dbReference type="AlphaFoldDB" id="A0AAD0YNK8"/>
<dbReference type="KEGG" id="cnk:EG343_17375"/>
<accession>A0AAD0YNK8</accession>
<reference evidence="2 3" key="1">
    <citation type="submission" date="2018-11" db="EMBL/GenBank/DDBJ databases">
        <title>Proposal to divide the Flavobacteriaceae and reorganize its genera based on Amino Acid Identity values calculated from whole genome sequences.</title>
        <authorList>
            <person name="Nicholson A.C."/>
            <person name="Gulvik C.A."/>
            <person name="Whitney A.M."/>
            <person name="Humrighouse B.W."/>
            <person name="Bell M."/>
            <person name="Holmes B."/>
            <person name="Steigerwalt A.G."/>
            <person name="Villarma A."/>
            <person name="Sheth M."/>
            <person name="Batra D."/>
            <person name="Pryor J."/>
            <person name="Bernardet J.-F."/>
            <person name="Hugo C."/>
            <person name="Kampfer P."/>
            <person name="Newman J."/>
            <person name="McQuiston J.R."/>
        </authorList>
    </citation>
    <scope>NUCLEOTIDE SEQUENCE [LARGE SCALE GENOMIC DNA]</scope>
    <source>
        <strain evidence="2 3">G0041</strain>
    </source>
</reference>
<evidence type="ECO:0000313" key="2">
    <source>
        <dbReference type="EMBL" id="AZA92260.1"/>
    </source>
</evidence>
<dbReference type="Proteomes" id="UP000278288">
    <property type="component" value="Chromosome"/>
</dbReference>
<dbReference type="Pfam" id="PF14028">
    <property type="entry name" value="Lant_dehydr_C"/>
    <property type="match status" value="1"/>
</dbReference>
<evidence type="ECO:0000313" key="3">
    <source>
        <dbReference type="Proteomes" id="UP000278288"/>
    </source>
</evidence>
<dbReference type="NCBIfam" id="TIGR03891">
    <property type="entry name" value="thiopep_ocin"/>
    <property type="match status" value="1"/>
</dbReference>
<gene>
    <name evidence="2" type="ORF">EG343_17375</name>
</gene>
<evidence type="ECO:0000259" key="1">
    <source>
        <dbReference type="Pfam" id="PF14028"/>
    </source>
</evidence>
<dbReference type="EMBL" id="CP033923">
    <property type="protein sequence ID" value="AZA92260.1"/>
    <property type="molecule type" value="Genomic_DNA"/>
</dbReference>